<feature type="non-terminal residue" evidence="2">
    <location>
        <position position="1"/>
    </location>
</feature>
<evidence type="ECO:0000313" key="2">
    <source>
        <dbReference type="EMBL" id="GAH99544.1"/>
    </source>
</evidence>
<evidence type="ECO:0000259" key="1">
    <source>
        <dbReference type="PROSITE" id="PS51379"/>
    </source>
</evidence>
<sequence length="66" mass="7102">IVRDEWKPALRVDVEACNGCRLCLQVGCPALSMKEKIAVIDQVLCTGCGVCAQVCPEEAILEKAVI</sequence>
<reference evidence="2" key="1">
    <citation type="journal article" date="2014" name="Front. Microbiol.">
        <title>High frequency of phylogenetically diverse reductive dehalogenase-homologous genes in deep subseafloor sedimentary metagenomes.</title>
        <authorList>
            <person name="Kawai M."/>
            <person name="Futagami T."/>
            <person name="Toyoda A."/>
            <person name="Takaki Y."/>
            <person name="Nishi S."/>
            <person name="Hori S."/>
            <person name="Arai W."/>
            <person name="Tsubouchi T."/>
            <person name="Morono Y."/>
            <person name="Uchiyama I."/>
            <person name="Ito T."/>
            <person name="Fujiyama A."/>
            <person name="Inagaki F."/>
            <person name="Takami H."/>
        </authorList>
    </citation>
    <scope>NUCLEOTIDE SEQUENCE</scope>
    <source>
        <strain evidence="2">Expedition CK06-06</strain>
    </source>
</reference>
<accession>X1LAV8</accession>
<gene>
    <name evidence="2" type="ORF">S03H2_71116</name>
</gene>
<dbReference type="EMBL" id="BARU01047467">
    <property type="protein sequence ID" value="GAH99544.1"/>
    <property type="molecule type" value="Genomic_DNA"/>
</dbReference>
<name>X1LAV8_9ZZZZ</name>
<dbReference type="AlphaFoldDB" id="X1LAV8"/>
<dbReference type="Pfam" id="PF00037">
    <property type="entry name" value="Fer4"/>
    <property type="match status" value="1"/>
</dbReference>
<dbReference type="PROSITE" id="PS51379">
    <property type="entry name" value="4FE4S_FER_2"/>
    <property type="match status" value="2"/>
</dbReference>
<proteinExistence type="predicted"/>
<organism evidence="2">
    <name type="scientific">marine sediment metagenome</name>
    <dbReference type="NCBI Taxonomy" id="412755"/>
    <lineage>
        <taxon>unclassified sequences</taxon>
        <taxon>metagenomes</taxon>
        <taxon>ecological metagenomes</taxon>
    </lineage>
</organism>
<feature type="domain" description="4Fe-4S ferredoxin-type" evidence="1">
    <location>
        <begin position="8"/>
        <end position="35"/>
    </location>
</feature>
<dbReference type="InterPro" id="IPR017896">
    <property type="entry name" value="4Fe4S_Fe-S-bd"/>
</dbReference>
<dbReference type="PROSITE" id="PS00198">
    <property type="entry name" value="4FE4S_FER_1"/>
    <property type="match status" value="1"/>
</dbReference>
<dbReference type="Gene3D" id="3.30.70.20">
    <property type="match status" value="1"/>
</dbReference>
<protein>
    <recommendedName>
        <fullName evidence="1">4Fe-4S ferredoxin-type domain-containing protein</fullName>
    </recommendedName>
</protein>
<dbReference type="InterPro" id="IPR017900">
    <property type="entry name" value="4Fe4S_Fe_S_CS"/>
</dbReference>
<feature type="domain" description="4Fe-4S ferredoxin-type" evidence="1">
    <location>
        <begin position="36"/>
        <end position="65"/>
    </location>
</feature>
<dbReference type="SUPFAM" id="SSF54862">
    <property type="entry name" value="4Fe-4S ferredoxins"/>
    <property type="match status" value="1"/>
</dbReference>
<comment type="caution">
    <text evidence="2">The sequence shown here is derived from an EMBL/GenBank/DDBJ whole genome shotgun (WGS) entry which is preliminary data.</text>
</comment>